<comment type="caution">
    <text evidence="1">The sequence shown here is derived from an EMBL/GenBank/DDBJ whole genome shotgun (WGS) entry which is preliminary data.</text>
</comment>
<reference evidence="1 2" key="1">
    <citation type="submission" date="2020-03" db="EMBL/GenBank/DDBJ databases">
        <title>Draft genome sequence of environmentally isolated violet-colored cultures.</title>
        <authorList>
            <person name="Wilson H.S."/>
        </authorList>
    </citation>
    <scope>NUCLEOTIDE SEQUENCE [LARGE SCALE GENOMIC DNA]</scope>
    <source>
        <strain evidence="1 2">HSC-16F04</strain>
    </source>
</reference>
<evidence type="ECO:0000313" key="2">
    <source>
        <dbReference type="Proteomes" id="UP000712570"/>
    </source>
</evidence>
<accession>A0ABX0KTX3</accession>
<organism evidence="1 2">
    <name type="scientific">Iodobacter violaceini</name>
    <dbReference type="NCBI Taxonomy" id="3044271"/>
    <lineage>
        <taxon>Bacteria</taxon>
        <taxon>Pseudomonadati</taxon>
        <taxon>Pseudomonadota</taxon>
        <taxon>Betaproteobacteria</taxon>
        <taxon>Neisseriales</taxon>
        <taxon>Chitinibacteraceae</taxon>
        <taxon>Iodobacter</taxon>
    </lineage>
</organism>
<dbReference type="EMBL" id="JAAOLX010000002">
    <property type="protein sequence ID" value="NHQ85564.1"/>
    <property type="molecule type" value="Genomic_DNA"/>
</dbReference>
<evidence type="ECO:0000313" key="1">
    <source>
        <dbReference type="EMBL" id="NHQ85564.1"/>
    </source>
</evidence>
<sequence length="58" mass="6578">MAKAKGLQPPELEFPINGNTPIEVAWARDRIAISLDFEIKPLAGWRVLSLREAHPHFE</sequence>
<proteinExistence type="predicted"/>
<gene>
    <name evidence="1" type="ORF">HA050_05460</name>
</gene>
<name>A0ABX0KTX3_9NEIS</name>
<dbReference type="RefSeq" id="WP_166823084.1">
    <property type="nucleotide sequence ID" value="NZ_JAAOLX010000002.1"/>
</dbReference>
<dbReference type="Proteomes" id="UP000712570">
    <property type="component" value="Unassembled WGS sequence"/>
</dbReference>
<keyword evidence="2" id="KW-1185">Reference proteome</keyword>
<protein>
    <submittedName>
        <fullName evidence="1">Uncharacterized protein</fullName>
    </submittedName>
</protein>